<dbReference type="Proteomes" id="UP000254396">
    <property type="component" value="Unassembled WGS sequence"/>
</dbReference>
<dbReference type="GO" id="GO:0032259">
    <property type="term" value="P:methylation"/>
    <property type="evidence" value="ECO:0007669"/>
    <property type="project" value="UniProtKB-KW"/>
</dbReference>
<evidence type="ECO:0000313" key="3">
    <source>
        <dbReference type="Proteomes" id="UP000254396"/>
    </source>
</evidence>
<comment type="caution">
    <text evidence="2">The sequence shown here is derived from an EMBL/GenBank/DDBJ whole genome shotgun (WGS) entry which is preliminary data.</text>
</comment>
<reference evidence="2 3" key="1">
    <citation type="submission" date="2018-06" db="EMBL/GenBank/DDBJ databases">
        <authorList>
            <consortium name="Pathogen Informatics"/>
            <person name="Doyle S."/>
        </authorList>
    </citation>
    <scope>NUCLEOTIDE SEQUENCE [LARGE SCALE GENOMIC DNA]</scope>
    <source>
        <strain evidence="2 3">NCTC13379</strain>
    </source>
</reference>
<gene>
    <name evidence="2" type="ORF">NCTC13379_01863</name>
</gene>
<dbReference type="InterPro" id="IPR048375">
    <property type="entry name" value="YtxK-like_N"/>
</dbReference>
<evidence type="ECO:0000259" key="1">
    <source>
        <dbReference type="Pfam" id="PF21106"/>
    </source>
</evidence>
<accession>A0AAX2KSA5</accession>
<dbReference type="Pfam" id="PF21106">
    <property type="entry name" value="YtxK_like"/>
    <property type="match status" value="1"/>
</dbReference>
<name>A0AAX2KSA5_ENTFL</name>
<feature type="domain" description="YtxK-like N-terminal helical" evidence="1">
    <location>
        <begin position="7"/>
        <end position="88"/>
    </location>
</feature>
<dbReference type="GO" id="GO:0008168">
    <property type="term" value="F:methyltransferase activity"/>
    <property type="evidence" value="ECO:0007669"/>
    <property type="project" value="UniProtKB-KW"/>
</dbReference>
<dbReference type="PANTHER" id="PTHR41313:SF1">
    <property type="entry name" value="DNA METHYLASE ADENINE-SPECIFIC DOMAIN-CONTAINING PROTEIN"/>
    <property type="match status" value="1"/>
</dbReference>
<keyword evidence="2" id="KW-0489">Methyltransferase</keyword>
<dbReference type="EMBL" id="UGIX01000001">
    <property type="protein sequence ID" value="STP65926.1"/>
    <property type="molecule type" value="Genomic_DNA"/>
</dbReference>
<proteinExistence type="predicted"/>
<dbReference type="InterPro" id="IPR052933">
    <property type="entry name" value="DNA_Protect_Modify"/>
</dbReference>
<keyword evidence="2" id="KW-0808">Transferase</keyword>
<dbReference type="Gene3D" id="3.40.50.150">
    <property type="entry name" value="Vaccinia Virus protein VP39"/>
    <property type="match status" value="1"/>
</dbReference>
<organism evidence="2 3">
    <name type="scientific">Enterococcus faecalis</name>
    <name type="common">Streptococcus faecalis</name>
    <dbReference type="NCBI Taxonomy" id="1351"/>
    <lineage>
        <taxon>Bacteria</taxon>
        <taxon>Bacillati</taxon>
        <taxon>Bacillota</taxon>
        <taxon>Bacilli</taxon>
        <taxon>Lactobacillales</taxon>
        <taxon>Enterococcaceae</taxon>
        <taxon>Enterococcus</taxon>
    </lineage>
</organism>
<dbReference type="CDD" id="cd02440">
    <property type="entry name" value="AdoMet_MTases"/>
    <property type="match status" value="1"/>
</dbReference>
<dbReference type="Gene3D" id="1.10.150.470">
    <property type="match status" value="1"/>
</dbReference>
<dbReference type="AlphaFoldDB" id="A0AAX2KSA5"/>
<protein>
    <submittedName>
        <fullName evidence="2">Type I restriction-modification system methyltransferase subunit</fullName>
    </submittedName>
</protein>
<sequence>MFPEKIEEAFEPMEQAIQLLQQSLDTSFLDAYIENGENILDDFQVRVLDGVPNPETVKQLETLYHTIKKIDLAPEDVRRLSQLLLLKGTRKEQLQANHQLTPDGIGFLFVYLVEQLTNKSEPLKILDPASGMGNLLLTVLLNLETAGYKVSGYGVDIDETLLAVSSVNNAWSQANIQLFHQDGLQDLLLDPVDLALSDLPIGYYPNDERAKGFAAAAEEGHSYAHHLLMEQAMKYVKPAGFGLFLIPTNILETEQSEFFKN</sequence>
<dbReference type="PANTHER" id="PTHR41313">
    <property type="entry name" value="ADENINE-SPECIFIC METHYLTRANSFERASE"/>
    <property type="match status" value="1"/>
</dbReference>
<evidence type="ECO:0000313" key="2">
    <source>
        <dbReference type="EMBL" id="STP65926.1"/>
    </source>
</evidence>
<dbReference type="InterPro" id="IPR029063">
    <property type="entry name" value="SAM-dependent_MTases_sf"/>
</dbReference>
<dbReference type="SUPFAM" id="SSF53335">
    <property type="entry name" value="S-adenosyl-L-methionine-dependent methyltransferases"/>
    <property type="match status" value="1"/>
</dbReference>